<evidence type="ECO:0000313" key="4">
    <source>
        <dbReference type="Proteomes" id="UP000271889"/>
    </source>
</evidence>
<accession>A0A3P7M572</accession>
<gene>
    <name evidence="3" type="ORF">CGOC_LOCUS8943</name>
</gene>
<feature type="compositionally biased region" description="Pro residues" evidence="2">
    <location>
        <begin position="79"/>
        <end position="88"/>
    </location>
</feature>
<dbReference type="Gene3D" id="1.20.5.320">
    <property type="entry name" value="6-Phosphogluconate Dehydrogenase, domain 3"/>
    <property type="match status" value="1"/>
</dbReference>
<feature type="compositionally biased region" description="Polar residues" evidence="2">
    <location>
        <begin position="63"/>
        <end position="74"/>
    </location>
</feature>
<protein>
    <recommendedName>
        <fullName evidence="5">Nematode cuticle collagen N-terminal domain-containing protein</fullName>
    </recommendedName>
</protein>
<proteinExistence type="predicted"/>
<sequence>MSSLLLGTILTLSGSTILICLSSITYIAYDINKFYNLILIAEAVTAQMGPLPYHHERGKRRSLSSSQCTCNDSPVSCPAGPPGPPGSPGSPGADGKRGQKGDAGIGYGKRTMSIANGCIICPPGPPGPAGSPGYEGDQGPPGKPGIRGPVG</sequence>
<dbReference type="PANTHER" id="PTHR24637:SF236">
    <property type="entry name" value="NEMATODE CUTICLE COLLAGEN N-TERMINAL DOMAIN-CONTAINING PROTEIN"/>
    <property type="match status" value="1"/>
</dbReference>
<keyword evidence="1" id="KW-0677">Repeat</keyword>
<dbReference type="Proteomes" id="UP000271889">
    <property type="component" value="Unassembled WGS sequence"/>
</dbReference>
<evidence type="ECO:0000256" key="1">
    <source>
        <dbReference type="ARBA" id="ARBA00022737"/>
    </source>
</evidence>
<keyword evidence="4" id="KW-1185">Reference proteome</keyword>
<reference evidence="3 4" key="1">
    <citation type="submission" date="2018-11" db="EMBL/GenBank/DDBJ databases">
        <authorList>
            <consortium name="Pathogen Informatics"/>
        </authorList>
    </citation>
    <scope>NUCLEOTIDE SEQUENCE [LARGE SCALE GENOMIC DNA]</scope>
</reference>
<dbReference type="EMBL" id="UYRV01105392">
    <property type="protein sequence ID" value="VDN21080.1"/>
    <property type="molecule type" value="Genomic_DNA"/>
</dbReference>
<evidence type="ECO:0000313" key="3">
    <source>
        <dbReference type="EMBL" id="VDN21080.1"/>
    </source>
</evidence>
<dbReference type="PANTHER" id="PTHR24637">
    <property type="entry name" value="COLLAGEN"/>
    <property type="match status" value="1"/>
</dbReference>
<name>A0A3P7M572_CYLGO</name>
<dbReference type="AlphaFoldDB" id="A0A3P7M572"/>
<feature type="region of interest" description="Disordered" evidence="2">
    <location>
        <begin position="55"/>
        <end position="108"/>
    </location>
</feature>
<organism evidence="3 4">
    <name type="scientific">Cylicostephanus goldi</name>
    <name type="common">Nematode worm</name>
    <dbReference type="NCBI Taxonomy" id="71465"/>
    <lineage>
        <taxon>Eukaryota</taxon>
        <taxon>Metazoa</taxon>
        <taxon>Ecdysozoa</taxon>
        <taxon>Nematoda</taxon>
        <taxon>Chromadorea</taxon>
        <taxon>Rhabditida</taxon>
        <taxon>Rhabditina</taxon>
        <taxon>Rhabditomorpha</taxon>
        <taxon>Strongyloidea</taxon>
        <taxon>Strongylidae</taxon>
        <taxon>Cylicostephanus</taxon>
    </lineage>
</organism>
<evidence type="ECO:0000256" key="2">
    <source>
        <dbReference type="SAM" id="MobiDB-lite"/>
    </source>
</evidence>
<feature type="non-terminal residue" evidence="3">
    <location>
        <position position="151"/>
    </location>
</feature>
<feature type="region of interest" description="Disordered" evidence="2">
    <location>
        <begin position="126"/>
        <end position="151"/>
    </location>
</feature>
<evidence type="ECO:0008006" key="5">
    <source>
        <dbReference type="Google" id="ProtNLM"/>
    </source>
</evidence>